<organism evidence="1">
    <name type="scientific">uncultured Rubrobacteraceae bacterium</name>
    <dbReference type="NCBI Taxonomy" id="349277"/>
    <lineage>
        <taxon>Bacteria</taxon>
        <taxon>Bacillati</taxon>
        <taxon>Actinomycetota</taxon>
        <taxon>Rubrobacteria</taxon>
        <taxon>Rubrobacterales</taxon>
        <taxon>Rubrobacteraceae</taxon>
        <taxon>environmental samples</taxon>
    </lineage>
</organism>
<proteinExistence type="predicted"/>
<gene>
    <name evidence="1" type="ORF">AVDCRST_MAG02-3381</name>
</gene>
<dbReference type="EMBL" id="CADCVH010000101">
    <property type="protein sequence ID" value="CAA9468310.1"/>
    <property type="molecule type" value="Genomic_DNA"/>
</dbReference>
<protein>
    <submittedName>
        <fullName evidence="1">Uncharacterized protein</fullName>
    </submittedName>
</protein>
<evidence type="ECO:0000313" key="1">
    <source>
        <dbReference type="EMBL" id="CAA9468310.1"/>
    </source>
</evidence>
<accession>A0A6J4RGK6</accession>
<sequence>MRLTGLPNVDRYPRAEVSRDEEAITVRFGGLGPEQAMTVPLRYVGGDEEAAELWLMARLQEMGYRVRRGQEP</sequence>
<name>A0A6J4RGK6_9ACTN</name>
<reference evidence="1" key="1">
    <citation type="submission" date="2020-02" db="EMBL/GenBank/DDBJ databases">
        <authorList>
            <person name="Meier V. D."/>
        </authorList>
    </citation>
    <scope>NUCLEOTIDE SEQUENCE</scope>
    <source>
        <strain evidence="1">AVDCRST_MAG02</strain>
    </source>
</reference>
<dbReference type="AlphaFoldDB" id="A0A6J4RGK6"/>